<gene>
    <name evidence="9" type="ORF">FRY97_11675</name>
</gene>
<evidence type="ECO:0000256" key="6">
    <source>
        <dbReference type="SAM" id="MobiDB-lite"/>
    </source>
</evidence>
<evidence type="ECO:0000259" key="8">
    <source>
        <dbReference type="Pfam" id="PF05154"/>
    </source>
</evidence>
<proteinExistence type="predicted"/>
<dbReference type="InterPro" id="IPR007829">
    <property type="entry name" value="TM2"/>
</dbReference>
<keyword evidence="10" id="KW-1185">Reference proteome</keyword>
<feature type="repeat" description="TPR" evidence="5">
    <location>
        <begin position="122"/>
        <end position="155"/>
    </location>
</feature>
<evidence type="ECO:0000256" key="1">
    <source>
        <dbReference type="ARBA" id="ARBA00004141"/>
    </source>
</evidence>
<evidence type="ECO:0000313" key="10">
    <source>
        <dbReference type="Proteomes" id="UP000321580"/>
    </source>
</evidence>
<dbReference type="InterPro" id="IPR011990">
    <property type="entry name" value="TPR-like_helical_dom_sf"/>
</dbReference>
<feature type="region of interest" description="Disordered" evidence="6">
    <location>
        <begin position="82"/>
        <end position="123"/>
    </location>
</feature>
<feature type="domain" description="TM2" evidence="8">
    <location>
        <begin position="2"/>
        <end position="51"/>
    </location>
</feature>
<dbReference type="PROSITE" id="PS50005">
    <property type="entry name" value="TPR"/>
    <property type="match status" value="1"/>
</dbReference>
<feature type="region of interest" description="Disordered" evidence="6">
    <location>
        <begin position="216"/>
        <end position="237"/>
    </location>
</feature>
<dbReference type="OrthoDB" id="9816361at2"/>
<dbReference type="EMBL" id="VOOR01000022">
    <property type="protein sequence ID" value="TXB62850.1"/>
    <property type="molecule type" value="Genomic_DNA"/>
</dbReference>
<feature type="compositionally biased region" description="Low complexity" evidence="6">
    <location>
        <begin position="99"/>
        <end position="112"/>
    </location>
</feature>
<keyword evidence="2 7" id="KW-0812">Transmembrane</keyword>
<keyword evidence="4 7" id="KW-0472">Membrane</keyword>
<dbReference type="SUPFAM" id="SSF48452">
    <property type="entry name" value="TPR-like"/>
    <property type="match status" value="1"/>
</dbReference>
<evidence type="ECO:0000256" key="3">
    <source>
        <dbReference type="ARBA" id="ARBA00022989"/>
    </source>
</evidence>
<dbReference type="RefSeq" id="WP_147167718.1">
    <property type="nucleotide sequence ID" value="NZ_VOOR01000022.1"/>
</dbReference>
<protein>
    <submittedName>
        <fullName evidence="9">NINE protein</fullName>
    </submittedName>
</protein>
<dbReference type="Gene3D" id="1.25.40.10">
    <property type="entry name" value="Tetratricopeptide repeat domain"/>
    <property type="match status" value="1"/>
</dbReference>
<reference evidence="9 10" key="1">
    <citation type="submission" date="2019-08" db="EMBL/GenBank/DDBJ databases">
        <title>Genome of Phaeodactylibacter luteus.</title>
        <authorList>
            <person name="Bowman J.P."/>
        </authorList>
    </citation>
    <scope>NUCLEOTIDE SEQUENCE [LARGE SCALE GENOMIC DNA]</scope>
    <source>
        <strain evidence="9 10">KCTC 42180</strain>
    </source>
</reference>
<sequence length="271" mass="31396">MKEKNVAGILALFLGGLGIHRFYLGQTGLGIFYLLFFWFPVMWIVGLIDAIVFFSMDGEAFDRKYNREALFRQGREAQRQYKEEYRDYRESRKRKGKAYYRPANPAPNARPSAPRRPVRKPENVHKNTGVAKFKEYDYAGAIQDFKKALKVEPNDIATHFNLACAYSVTEQTELSLRHLDLAVSLGFDDFDRIREHDKLAFLRIQDEYEAFEKNGFRLEDSPARTPSPQATAEPVEDHSHILEQLKQLAELKEKGLLTEDEFALQKKRLLG</sequence>
<dbReference type="NCBIfam" id="NF047558">
    <property type="entry name" value="TPR_END_plus"/>
    <property type="match status" value="1"/>
</dbReference>
<evidence type="ECO:0000256" key="7">
    <source>
        <dbReference type="SAM" id="Phobius"/>
    </source>
</evidence>
<accession>A0A5C6RMI1</accession>
<dbReference type="Proteomes" id="UP000321580">
    <property type="component" value="Unassembled WGS sequence"/>
</dbReference>
<evidence type="ECO:0000256" key="4">
    <source>
        <dbReference type="ARBA" id="ARBA00023136"/>
    </source>
</evidence>
<evidence type="ECO:0000313" key="9">
    <source>
        <dbReference type="EMBL" id="TXB62850.1"/>
    </source>
</evidence>
<comment type="caution">
    <text evidence="9">The sequence shown here is derived from an EMBL/GenBank/DDBJ whole genome shotgun (WGS) entry which is preliminary data.</text>
</comment>
<dbReference type="InterPro" id="IPR019734">
    <property type="entry name" value="TPR_rpt"/>
</dbReference>
<dbReference type="Pfam" id="PF05154">
    <property type="entry name" value="TM2"/>
    <property type="match status" value="1"/>
</dbReference>
<dbReference type="AlphaFoldDB" id="A0A5C6RMI1"/>
<keyword evidence="5" id="KW-0802">TPR repeat</keyword>
<name>A0A5C6RMI1_9BACT</name>
<feature type="transmembrane region" description="Helical" evidence="7">
    <location>
        <begin position="31"/>
        <end position="54"/>
    </location>
</feature>
<dbReference type="SMART" id="SM00028">
    <property type="entry name" value="TPR"/>
    <property type="match status" value="2"/>
</dbReference>
<dbReference type="GO" id="GO:0016020">
    <property type="term" value="C:membrane"/>
    <property type="evidence" value="ECO:0007669"/>
    <property type="project" value="UniProtKB-SubCell"/>
</dbReference>
<evidence type="ECO:0000256" key="2">
    <source>
        <dbReference type="ARBA" id="ARBA00022692"/>
    </source>
</evidence>
<evidence type="ECO:0000256" key="5">
    <source>
        <dbReference type="PROSITE-ProRule" id="PRU00339"/>
    </source>
</evidence>
<comment type="subcellular location">
    <subcellularLocation>
        <location evidence="1">Membrane</location>
        <topology evidence="1">Multi-pass membrane protein</topology>
    </subcellularLocation>
</comment>
<keyword evidence="3 7" id="KW-1133">Transmembrane helix</keyword>
<organism evidence="9 10">
    <name type="scientific">Phaeodactylibacter luteus</name>
    <dbReference type="NCBI Taxonomy" id="1564516"/>
    <lineage>
        <taxon>Bacteria</taxon>
        <taxon>Pseudomonadati</taxon>
        <taxon>Bacteroidota</taxon>
        <taxon>Saprospiria</taxon>
        <taxon>Saprospirales</taxon>
        <taxon>Haliscomenobacteraceae</taxon>
        <taxon>Phaeodactylibacter</taxon>
    </lineage>
</organism>